<comment type="caution">
    <text evidence="1">The sequence shown here is derived from an EMBL/GenBank/DDBJ whole genome shotgun (WGS) entry which is preliminary data.</text>
</comment>
<name>A0ABY2HIM5_9HYPO</name>
<keyword evidence="2" id="KW-1185">Reference proteome</keyword>
<gene>
    <name evidence="1" type="ORF">CCMA1212_000330</name>
</gene>
<dbReference type="GeneID" id="300572252"/>
<evidence type="ECO:0000313" key="2">
    <source>
        <dbReference type="Proteomes" id="UP001642720"/>
    </source>
</evidence>
<protein>
    <submittedName>
        <fullName evidence="1">Uncharacterized protein</fullName>
    </submittedName>
</protein>
<dbReference type="Proteomes" id="UP001642720">
    <property type="component" value="Unassembled WGS sequence"/>
</dbReference>
<dbReference type="RefSeq" id="XP_073562904.1">
    <property type="nucleotide sequence ID" value="XM_073697802.1"/>
</dbReference>
<proteinExistence type="predicted"/>
<accession>A0ABY2HIM5</accession>
<dbReference type="EMBL" id="PPTA01000001">
    <property type="protein sequence ID" value="TFB06703.1"/>
    <property type="molecule type" value="Genomic_DNA"/>
</dbReference>
<organism evidence="1 2">
    <name type="scientific">Trichoderma ghanense</name>
    <dbReference type="NCBI Taxonomy" id="65468"/>
    <lineage>
        <taxon>Eukaryota</taxon>
        <taxon>Fungi</taxon>
        <taxon>Dikarya</taxon>
        <taxon>Ascomycota</taxon>
        <taxon>Pezizomycotina</taxon>
        <taxon>Sordariomycetes</taxon>
        <taxon>Hypocreomycetidae</taxon>
        <taxon>Hypocreales</taxon>
        <taxon>Hypocreaceae</taxon>
        <taxon>Trichoderma</taxon>
    </lineage>
</organism>
<evidence type="ECO:0000313" key="1">
    <source>
        <dbReference type="EMBL" id="TFB06703.1"/>
    </source>
</evidence>
<reference evidence="1 2" key="1">
    <citation type="submission" date="2018-01" db="EMBL/GenBank/DDBJ databases">
        <title>Genome characterization of the sugarcane-associated fungus Trichoderma ghanense CCMA-1212 and their application in lignocelulose bioconversion.</title>
        <authorList>
            <person name="Steindorff A.S."/>
            <person name="Mendes T.D."/>
            <person name="Vilela E.S.D."/>
            <person name="Rodrigues D.S."/>
            <person name="Formighieri E.F."/>
            <person name="Melo I.S."/>
            <person name="Favaro L.C.L."/>
        </authorList>
    </citation>
    <scope>NUCLEOTIDE SEQUENCE [LARGE SCALE GENOMIC DNA]</scope>
    <source>
        <strain evidence="1 2">CCMA-1212</strain>
    </source>
</reference>
<sequence length="110" mass="11695">MQLQGATASSTISYQVRVLALVRESESEPLDEAGLWEYECCVSVRADIQVAPYLVSDDGVKQTVASEETASRWRAVNVQLLSIDDSGSTTKSHLSSAGAANFDGLSANIA</sequence>